<dbReference type="EMBL" id="SDWU01000028">
    <property type="protein sequence ID" value="RYB97546.1"/>
    <property type="molecule type" value="Genomic_DNA"/>
</dbReference>
<dbReference type="OrthoDB" id="3654766at2"/>
<dbReference type="Proteomes" id="UP000293291">
    <property type="component" value="Unassembled WGS sequence"/>
</dbReference>
<gene>
    <name evidence="1" type="ORF">EUA07_19545</name>
</gene>
<keyword evidence="2" id="KW-1185">Reference proteome</keyword>
<protein>
    <submittedName>
        <fullName evidence="1">Uncharacterized protein</fullName>
    </submittedName>
</protein>
<proteinExistence type="predicted"/>
<evidence type="ECO:0000313" key="2">
    <source>
        <dbReference type="Proteomes" id="UP000293291"/>
    </source>
</evidence>
<dbReference type="AlphaFoldDB" id="A0A4Q2S6D4"/>
<sequence length="443" mass="47850">MLPRLEIVRRLHPVDLVAPGSVHVEGTTGGVIAMPAAAPYVAATTDAREPTGLALHLAGHRIGATLDDGSVFLTLDDGQTTTELRSRRFHRAVAPSGLGLTLTGTHVTAWSHEADGWVARARHDLRDVVDTRDEQALADLRVEVPSGGGVGGGFGQLGLRDVRFVTAEDGTPLRTDGVLWLTATSAGPGFFDTAHTSVWRLDPAALEVEHTGDLFFRRPDRPGVFGDHATHLVRTDDGWLVATSTWGDFEQPTTRAGRREPAGLRVTLAEQPATADLLRGTHVLDTRELPLPTDGLASIATWDPHLVRRDGQWLVGFVSARRFFDFHPALAGGTHLDDLRLLGAATDRRSTEGTTLVEVDGRMVVLASDGRDSRRGQRARFPAYDLTMAEIGTLDAPYPTNLPWPTLARLDDGWLMVTFNGRRTGGKLLGYGTHGALVVMRPA</sequence>
<evidence type="ECO:0000313" key="1">
    <source>
        <dbReference type="EMBL" id="RYB97546.1"/>
    </source>
</evidence>
<name>A0A4Q2S6D4_9ACTN</name>
<dbReference type="RefSeq" id="WP_129456862.1">
    <property type="nucleotide sequence ID" value="NZ_JACXYX010000024.1"/>
</dbReference>
<organism evidence="1 2">
    <name type="scientific">Nocardioides ganghwensis</name>
    <dbReference type="NCBI Taxonomy" id="252230"/>
    <lineage>
        <taxon>Bacteria</taxon>
        <taxon>Bacillati</taxon>
        <taxon>Actinomycetota</taxon>
        <taxon>Actinomycetes</taxon>
        <taxon>Propionibacteriales</taxon>
        <taxon>Nocardioidaceae</taxon>
        <taxon>Nocardioides</taxon>
    </lineage>
</organism>
<accession>A0A4Q2S6D4</accession>
<reference evidence="1 2" key="1">
    <citation type="submission" date="2019-01" db="EMBL/GenBank/DDBJ databases">
        <title>Novel species of Nocardioides.</title>
        <authorList>
            <person name="Liu Q."/>
            <person name="Xin Y.-H."/>
        </authorList>
    </citation>
    <scope>NUCLEOTIDE SEQUENCE [LARGE SCALE GENOMIC DNA]</scope>
    <source>
        <strain evidence="1 2">CGMCC 4.6875</strain>
    </source>
</reference>
<comment type="caution">
    <text evidence="1">The sequence shown here is derived from an EMBL/GenBank/DDBJ whole genome shotgun (WGS) entry which is preliminary data.</text>
</comment>